<sequence>MTEDKSSPPRRRNSGKVIHVLNTNQKIELWAVVSLVMWTMMDRRVNSWSRMADEPGMRVSEPRGPASTHEGGCYNNNLMRMIIGFILLLALISNIISVLQNLNPAMKFDRER</sequence>
<comment type="caution">
    <text evidence="2">The sequence shown here is derived from an EMBL/GenBank/DDBJ whole genome shotgun (WGS) entry which is preliminary data.</text>
</comment>
<feature type="transmembrane region" description="Helical" evidence="1">
    <location>
        <begin position="81"/>
        <end position="102"/>
    </location>
</feature>
<keyword evidence="1" id="KW-0812">Transmembrane</keyword>
<protein>
    <recommendedName>
        <fullName evidence="4">Transmembrane protein</fullName>
    </recommendedName>
</protein>
<dbReference type="EMBL" id="LUHQ01000004">
    <property type="protein sequence ID" value="OAP00285.1"/>
    <property type="molecule type" value="Genomic_DNA"/>
</dbReference>
<dbReference type="Proteomes" id="UP000078284">
    <property type="component" value="Chromosome 4"/>
</dbReference>
<accession>A0A178V4F1</accession>
<reference evidence="3" key="1">
    <citation type="journal article" date="2016" name="Proc. Natl. Acad. Sci. U.S.A.">
        <title>Chromosome-level assembly of Arabidopsis thaliana Ler reveals the extent of translocation and inversion polymorphisms.</title>
        <authorList>
            <person name="Zapata L."/>
            <person name="Ding J."/>
            <person name="Willing E.M."/>
            <person name="Hartwig B."/>
            <person name="Bezdan D."/>
            <person name="Jiao W.B."/>
            <person name="Patel V."/>
            <person name="Velikkakam James G."/>
            <person name="Koornneef M."/>
            <person name="Ossowski S."/>
            <person name="Schneeberger K."/>
        </authorList>
    </citation>
    <scope>NUCLEOTIDE SEQUENCE [LARGE SCALE GENOMIC DNA]</scope>
    <source>
        <strain evidence="3">cv. Landsberg erecta</strain>
    </source>
</reference>
<keyword evidence="1" id="KW-0472">Membrane</keyword>
<name>A0A178V4F1_ARATH</name>
<evidence type="ECO:0000256" key="1">
    <source>
        <dbReference type="SAM" id="Phobius"/>
    </source>
</evidence>
<dbReference type="AlphaFoldDB" id="A0A178V4F1"/>
<evidence type="ECO:0008006" key="4">
    <source>
        <dbReference type="Google" id="ProtNLM"/>
    </source>
</evidence>
<gene>
    <name evidence="2" type="ordered locus">AXX17_At4g01950</name>
</gene>
<proteinExistence type="predicted"/>
<evidence type="ECO:0000313" key="3">
    <source>
        <dbReference type="Proteomes" id="UP000078284"/>
    </source>
</evidence>
<keyword evidence="1" id="KW-1133">Transmembrane helix</keyword>
<evidence type="ECO:0000313" key="2">
    <source>
        <dbReference type="EMBL" id="OAP00285.1"/>
    </source>
</evidence>
<organism evidence="2 3">
    <name type="scientific">Arabidopsis thaliana</name>
    <name type="common">Mouse-ear cress</name>
    <dbReference type="NCBI Taxonomy" id="3702"/>
    <lineage>
        <taxon>Eukaryota</taxon>
        <taxon>Viridiplantae</taxon>
        <taxon>Streptophyta</taxon>
        <taxon>Embryophyta</taxon>
        <taxon>Tracheophyta</taxon>
        <taxon>Spermatophyta</taxon>
        <taxon>Magnoliopsida</taxon>
        <taxon>eudicotyledons</taxon>
        <taxon>Gunneridae</taxon>
        <taxon>Pentapetalae</taxon>
        <taxon>rosids</taxon>
        <taxon>malvids</taxon>
        <taxon>Brassicales</taxon>
        <taxon>Brassicaceae</taxon>
        <taxon>Camelineae</taxon>
        <taxon>Arabidopsis</taxon>
    </lineage>
</organism>